<dbReference type="RefSeq" id="WP_145186645.1">
    <property type="nucleotide sequence ID" value="NZ_CP036266.1"/>
</dbReference>
<dbReference type="Proteomes" id="UP000320421">
    <property type="component" value="Chromosome"/>
</dbReference>
<gene>
    <name evidence="1" type="ORF">HG66A1_35920</name>
</gene>
<dbReference type="EMBL" id="CP036266">
    <property type="protein sequence ID" value="QDT21789.1"/>
    <property type="molecule type" value="Genomic_DNA"/>
</dbReference>
<sequence length="351" mass="40051">MLRLLATAVIVTVCTLQSVVPGYAEEPLTDAARAKRTQELSAGLRLTQKFIFHTGYLFIGDLAHTHRSGKPRLPLTDNQEQTIASLDRLIFLAQLETFSRDADYLEGNPRDFAVYLERSKTRQSQAIHHGQLMTLTGLLSPTQTRYSLQHYIAVRKWHALYVDLIQELFELTTTQKRQLQQAQTNYNKSTKPLFLGSMRPKADQRDIQAGIDLYKEEFRRASRAVLTPSQNTKYDALLIQPKLPQVLPSTPPLSNDDQQRLALESRSPIFRSIRQQQKQLNLSMKQQDFLQQLTQVTQRGLLWIETSETQETEQDLPLFSHSQAAFLKHAEQVALQGILSEQQAQLVLDAS</sequence>
<dbReference type="OrthoDB" id="291331at2"/>
<evidence type="ECO:0000313" key="2">
    <source>
        <dbReference type="Proteomes" id="UP000320421"/>
    </source>
</evidence>
<dbReference type="AlphaFoldDB" id="A0A517PR05"/>
<organism evidence="1 2">
    <name type="scientific">Gimesia chilikensis</name>
    <dbReference type="NCBI Taxonomy" id="2605989"/>
    <lineage>
        <taxon>Bacteria</taxon>
        <taxon>Pseudomonadati</taxon>
        <taxon>Planctomycetota</taxon>
        <taxon>Planctomycetia</taxon>
        <taxon>Planctomycetales</taxon>
        <taxon>Planctomycetaceae</taxon>
        <taxon>Gimesia</taxon>
    </lineage>
</organism>
<name>A0A517PR05_9PLAN</name>
<protein>
    <submittedName>
        <fullName evidence="1">Uncharacterized protein</fullName>
    </submittedName>
</protein>
<evidence type="ECO:0000313" key="1">
    <source>
        <dbReference type="EMBL" id="QDT21789.1"/>
    </source>
</evidence>
<accession>A0A517PR05</accession>
<keyword evidence="2" id="KW-1185">Reference proteome</keyword>
<reference evidence="1 2" key="1">
    <citation type="submission" date="2019-02" db="EMBL/GenBank/DDBJ databases">
        <title>Deep-cultivation of Planctomycetes and their phenomic and genomic characterization uncovers novel biology.</title>
        <authorList>
            <person name="Wiegand S."/>
            <person name="Jogler M."/>
            <person name="Boedeker C."/>
            <person name="Pinto D."/>
            <person name="Vollmers J."/>
            <person name="Rivas-Marin E."/>
            <person name="Kohn T."/>
            <person name="Peeters S.H."/>
            <person name="Heuer A."/>
            <person name="Rast P."/>
            <person name="Oberbeckmann S."/>
            <person name="Bunk B."/>
            <person name="Jeske O."/>
            <person name="Meyerdierks A."/>
            <person name="Storesund J.E."/>
            <person name="Kallscheuer N."/>
            <person name="Luecker S."/>
            <person name="Lage O.M."/>
            <person name="Pohl T."/>
            <person name="Merkel B.J."/>
            <person name="Hornburger P."/>
            <person name="Mueller R.-W."/>
            <person name="Bruemmer F."/>
            <person name="Labrenz M."/>
            <person name="Spormann A.M."/>
            <person name="Op den Camp H."/>
            <person name="Overmann J."/>
            <person name="Amann R."/>
            <person name="Jetten M.S.M."/>
            <person name="Mascher T."/>
            <person name="Medema M.H."/>
            <person name="Devos D.P."/>
            <person name="Kaster A.-K."/>
            <person name="Ovreas L."/>
            <person name="Rohde M."/>
            <person name="Galperin M.Y."/>
            <person name="Jogler C."/>
        </authorList>
    </citation>
    <scope>NUCLEOTIDE SEQUENCE [LARGE SCALE GENOMIC DNA]</scope>
    <source>
        <strain evidence="1 2">HG66A1</strain>
    </source>
</reference>
<proteinExistence type="predicted"/>